<organism evidence="3 4">
    <name type="scientific">Phascolomyces articulosus</name>
    <dbReference type="NCBI Taxonomy" id="60185"/>
    <lineage>
        <taxon>Eukaryota</taxon>
        <taxon>Fungi</taxon>
        <taxon>Fungi incertae sedis</taxon>
        <taxon>Mucoromycota</taxon>
        <taxon>Mucoromycotina</taxon>
        <taxon>Mucoromycetes</taxon>
        <taxon>Mucorales</taxon>
        <taxon>Lichtheimiaceae</taxon>
        <taxon>Phascolomyces</taxon>
    </lineage>
</organism>
<evidence type="ECO:0000256" key="1">
    <source>
        <dbReference type="SAM" id="MobiDB-lite"/>
    </source>
</evidence>
<keyword evidence="2" id="KW-0812">Transmembrane</keyword>
<feature type="transmembrane region" description="Helical" evidence="2">
    <location>
        <begin position="81"/>
        <end position="107"/>
    </location>
</feature>
<dbReference type="EMBL" id="JAIXMP010000010">
    <property type="protein sequence ID" value="KAI9266531.1"/>
    <property type="molecule type" value="Genomic_DNA"/>
</dbReference>
<feature type="region of interest" description="Disordered" evidence="1">
    <location>
        <begin position="355"/>
        <end position="388"/>
    </location>
</feature>
<dbReference type="Proteomes" id="UP001209540">
    <property type="component" value="Unassembled WGS sequence"/>
</dbReference>
<sequence length="483" mass="55787">MFSTVRRIFLRIPQRAYALWAELFIIPLSYLTFHLIQANPTYAPRFGDFYTYLTLGGLIALWSVFGVIVTWKRSRKGVKTYLYGLVILNAIQICFGIVHIILLFTLYRERIIGGCYGIESDHFFWTSLGYSDDDETQALTAKCLRHWSKFAVQRTLTWAVFSILLVLSTVLINRYYIGVLRAHRHEIQVTTDWPYVEDNKPMTTIMRGGSNAGLGETRDYTGHPLAPTTENLPLKTPPPGYWEIQQQQQTGNNSKGSDDIHQQQHPHSDNHQARQEHDYFSLKTQCEEDDAMMYRRRDRLYSEISRVRDHKSQQYNQLLQSGPPTPSASGEGSIHPLDLRRKSAMLLAEQQRHLEEDDIDEYEYQPPSPPPPRGSISSDPMPSSSEKMDYDLYRSRPHRLSVIHGDQSETITMSRRRNKPQWFQEEHQTLLDDNDGDGVVDDTVNLSDRDSDYTDTYEYTIDSGDSNSGSNDDDDYKRAHLKD</sequence>
<name>A0AAD5K2D4_9FUNG</name>
<evidence type="ECO:0000313" key="3">
    <source>
        <dbReference type="EMBL" id="KAI9266531.1"/>
    </source>
</evidence>
<keyword evidence="2" id="KW-1133">Transmembrane helix</keyword>
<feature type="compositionally biased region" description="Low complexity" evidence="1">
    <location>
        <begin position="374"/>
        <end position="385"/>
    </location>
</feature>
<evidence type="ECO:0000313" key="4">
    <source>
        <dbReference type="Proteomes" id="UP001209540"/>
    </source>
</evidence>
<proteinExistence type="predicted"/>
<protein>
    <submittedName>
        <fullName evidence="3">Uncharacterized protein</fullName>
    </submittedName>
</protein>
<reference evidence="3" key="2">
    <citation type="submission" date="2023-02" db="EMBL/GenBank/DDBJ databases">
        <authorList>
            <consortium name="DOE Joint Genome Institute"/>
            <person name="Mondo S.J."/>
            <person name="Chang Y."/>
            <person name="Wang Y."/>
            <person name="Ahrendt S."/>
            <person name="Andreopoulos W."/>
            <person name="Barry K."/>
            <person name="Beard J."/>
            <person name="Benny G.L."/>
            <person name="Blankenship S."/>
            <person name="Bonito G."/>
            <person name="Cuomo C."/>
            <person name="Desiro A."/>
            <person name="Gervers K.A."/>
            <person name="Hundley H."/>
            <person name="Kuo A."/>
            <person name="LaButti K."/>
            <person name="Lang B.F."/>
            <person name="Lipzen A."/>
            <person name="O'Donnell K."/>
            <person name="Pangilinan J."/>
            <person name="Reynolds N."/>
            <person name="Sandor L."/>
            <person name="Smith M.W."/>
            <person name="Tsang A."/>
            <person name="Grigoriev I.V."/>
            <person name="Stajich J.E."/>
            <person name="Spatafora J.W."/>
        </authorList>
    </citation>
    <scope>NUCLEOTIDE SEQUENCE</scope>
    <source>
        <strain evidence="3">RSA 2281</strain>
    </source>
</reference>
<comment type="caution">
    <text evidence="3">The sequence shown here is derived from an EMBL/GenBank/DDBJ whole genome shotgun (WGS) entry which is preliminary data.</text>
</comment>
<feature type="transmembrane region" description="Helical" evidence="2">
    <location>
        <begin position="16"/>
        <end position="37"/>
    </location>
</feature>
<feature type="region of interest" description="Disordered" evidence="1">
    <location>
        <begin position="411"/>
        <end position="483"/>
    </location>
</feature>
<evidence type="ECO:0000256" key="2">
    <source>
        <dbReference type="SAM" id="Phobius"/>
    </source>
</evidence>
<feature type="transmembrane region" description="Helical" evidence="2">
    <location>
        <begin position="49"/>
        <end position="69"/>
    </location>
</feature>
<dbReference type="AlphaFoldDB" id="A0AAD5K2D4"/>
<accession>A0AAD5K2D4</accession>
<gene>
    <name evidence="3" type="ORF">BDA99DRAFT_558600</name>
</gene>
<feature type="compositionally biased region" description="Polar residues" evidence="1">
    <location>
        <begin position="244"/>
        <end position="255"/>
    </location>
</feature>
<feature type="compositionally biased region" description="Basic and acidic residues" evidence="1">
    <location>
        <begin position="256"/>
        <end position="275"/>
    </location>
</feature>
<reference evidence="3" key="1">
    <citation type="journal article" date="2022" name="IScience">
        <title>Evolution of zygomycete secretomes and the origins of terrestrial fungal ecologies.</title>
        <authorList>
            <person name="Chang Y."/>
            <person name="Wang Y."/>
            <person name="Mondo S."/>
            <person name="Ahrendt S."/>
            <person name="Andreopoulos W."/>
            <person name="Barry K."/>
            <person name="Beard J."/>
            <person name="Benny G.L."/>
            <person name="Blankenship S."/>
            <person name="Bonito G."/>
            <person name="Cuomo C."/>
            <person name="Desiro A."/>
            <person name="Gervers K.A."/>
            <person name="Hundley H."/>
            <person name="Kuo A."/>
            <person name="LaButti K."/>
            <person name="Lang B.F."/>
            <person name="Lipzen A."/>
            <person name="O'Donnell K."/>
            <person name="Pangilinan J."/>
            <person name="Reynolds N."/>
            <person name="Sandor L."/>
            <person name="Smith M.E."/>
            <person name="Tsang A."/>
            <person name="Grigoriev I.V."/>
            <person name="Stajich J.E."/>
            <person name="Spatafora J.W."/>
        </authorList>
    </citation>
    <scope>NUCLEOTIDE SEQUENCE</scope>
    <source>
        <strain evidence="3">RSA 2281</strain>
    </source>
</reference>
<feature type="transmembrane region" description="Helical" evidence="2">
    <location>
        <begin position="156"/>
        <end position="177"/>
    </location>
</feature>
<keyword evidence="4" id="KW-1185">Reference proteome</keyword>
<feature type="region of interest" description="Disordered" evidence="1">
    <location>
        <begin position="206"/>
        <end position="275"/>
    </location>
</feature>
<keyword evidence="2" id="KW-0472">Membrane</keyword>